<sequence>MAKAKNPSFSCTPFIELSSLQYNVAKMNPAAILAPNRIPNSSGCLRKFFIDLFDRTAISYQKGFAIVPAVMASFRENPWRFCSGSSVCILLCHDLFNSTRLLVPPDEASSLQIKQGLGFCEASFLQ</sequence>
<comment type="caution">
    <text evidence="1">The sequence shown here is derived from an EMBL/GenBank/DDBJ whole genome shotgun (WGS) entry which is preliminary data.</text>
</comment>
<keyword evidence="2" id="KW-1185">Reference proteome</keyword>
<protein>
    <submittedName>
        <fullName evidence="1">Uncharacterized protein</fullName>
    </submittedName>
</protein>
<accession>A0A7J7C624</accession>
<organism evidence="1 2">
    <name type="scientific">Tripterygium wilfordii</name>
    <name type="common">Thunder God vine</name>
    <dbReference type="NCBI Taxonomy" id="458696"/>
    <lineage>
        <taxon>Eukaryota</taxon>
        <taxon>Viridiplantae</taxon>
        <taxon>Streptophyta</taxon>
        <taxon>Embryophyta</taxon>
        <taxon>Tracheophyta</taxon>
        <taxon>Spermatophyta</taxon>
        <taxon>Magnoliopsida</taxon>
        <taxon>eudicotyledons</taxon>
        <taxon>Gunneridae</taxon>
        <taxon>Pentapetalae</taxon>
        <taxon>rosids</taxon>
        <taxon>fabids</taxon>
        <taxon>Celastrales</taxon>
        <taxon>Celastraceae</taxon>
        <taxon>Tripterygium</taxon>
    </lineage>
</organism>
<gene>
    <name evidence="1" type="ORF">HS088_TW21G01719</name>
</gene>
<dbReference type="EMBL" id="JAAARO010000021">
    <property type="protein sequence ID" value="KAF5729552.1"/>
    <property type="molecule type" value="Genomic_DNA"/>
</dbReference>
<dbReference type="AlphaFoldDB" id="A0A7J7C624"/>
<dbReference type="InParanoid" id="A0A7J7C624"/>
<name>A0A7J7C624_TRIWF</name>
<reference evidence="1 2" key="1">
    <citation type="journal article" date="2020" name="Nat. Commun.">
        <title>Genome of Tripterygium wilfordii and identification of cytochrome P450 involved in triptolide biosynthesis.</title>
        <authorList>
            <person name="Tu L."/>
            <person name="Su P."/>
            <person name="Zhang Z."/>
            <person name="Gao L."/>
            <person name="Wang J."/>
            <person name="Hu T."/>
            <person name="Zhou J."/>
            <person name="Zhang Y."/>
            <person name="Zhao Y."/>
            <person name="Liu Y."/>
            <person name="Song Y."/>
            <person name="Tong Y."/>
            <person name="Lu Y."/>
            <person name="Yang J."/>
            <person name="Xu C."/>
            <person name="Jia M."/>
            <person name="Peters R.J."/>
            <person name="Huang L."/>
            <person name="Gao W."/>
        </authorList>
    </citation>
    <scope>NUCLEOTIDE SEQUENCE [LARGE SCALE GENOMIC DNA]</scope>
    <source>
        <strain evidence="2">cv. XIE 37</strain>
        <tissue evidence="1">Leaf</tissue>
    </source>
</reference>
<evidence type="ECO:0000313" key="1">
    <source>
        <dbReference type="EMBL" id="KAF5729552.1"/>
    </source>
</evidence>
<proteinExistence type="predicted"/>
<evidence type="ECO:0000313" key="2">
    <source>
        <dbReference type="Proteomes" id="UP000593562"/>
    </source>
</evidence>
<dbReference type="Proteomes" id="UP000593562">
    <property type="component" value="Unassembled WGS sequence"/>
</dbReference>